<dbReference type="Proteomes" id="UP000557392">
    <property type="component" value="Unassembled WGS sequence"/>
</dbReference>
<proteinExistence type="predicted"/>
<keyword evidence="2" id="KW-1185">Reference proteome</keyword>
<dbReference type="EMBL" id="JACIEH010000002">
    <property type="protein sequence ID" value="MBB4099017.1"/>
    <property type="molecule type" value="Genomic_DNA"/>
</dbReference>
<protein>
    <submittedName>
        <fullName evidence="1">Type VI secretion system protein ImpM</fullName>
    </submittedName>
</protein>
<dbReference type="Gene3D" id="3.40.1730.10">
    <property type="entry name" value="pa0076 domain"/>
    <property type="match status" value="1"/>
</dbReference>
<dbReference type="NCBIfam" id="TIGR03373">
    <property type="entry name" value="VI_minor_4"/>
    <property type="match status" value="1"/>
</dbReference>
<dbReference type="AlphaFoldDB" id="A0A7W6JV09"/>
<dbReference type="InterPro" id="IPR038225">
    <property type="entry name" value="TagF_sf"/>
</dbReference>
<gene>
    <name evidence="1" type="ORF">GGR46_002581</name>
</gene>
<reference evidence="1 2" key="1">
    <citation type="submission" date="2020-08" db="EMBL/GenBank/DDBJ databases">
        <title>Genomic Encyclopedia of Type Strains, Phase IV (KMG-IV): sequencing the most valuable type-strain genomes for metagenomic binning, comparative biology and taxonomic classification.</title>
        <authorList>
            <person name="Goeker M."/>
        </authorList>
    </citation>
    <scope>NUCLEOTIDE SEQUENCE [LARGE SCALE GENOMIC DNA]</scope>
    <source>
        <strain evidence="1 2">DSM 101806</strain>
    </source>
</reference>
<name>A0A7W6JV09_9SPHN</name>
<evidence type="ECO:0000313" key="1">
    <source>
        <dbReference type="EMBL" id="MBB4099017.1"/>
    </source>
</evidence>
<dbReference type="RefSeq" id="WP_183998279.1">
    <property type="nucleotide sequence ID" value="NZ_JACIEH010000002.1"/>
</dbReference>
<accession>A0A7W6JV09</accession>
<dbReference type="Pfam" id="PF09867">
    <property type="entry name" value="TagF_N"/>
    <property type="match status" value="1"/>
</dbReference>
<sequence>MSGARLFGKLPAHGDFVARGLGAAERDALDAWLSGEMLAARAALGSDFEERYDRAPPWRFAGPDGAGVLVASVDGVGRRFPLYLALAGAGDDTTEQVEDLVYRAFGEGWDVDRLVAEVGTLVPAGESGASASRWWTLGGEGFMPASCEGERPEGLLAKMLSSEVNA</sequence>
<dbReference type="InterPro" id="IPR017748">
    <property type="entry name" value="TagF"/>
</dbReference>
<evidence type="ECO:0000313" key="2">
    <source>
        <dbReference type="Proteomes" id="UP000557392"/>
    </source>
</evidence>
<comment type="caution">
    <text evidence="1">The sequence shown here is derived from an EMBL/GenBank/DDBJ whole genome shotgun (WGS) entry which is preliminary data.</text>
</comment>
<organism evidence="1 2">
    <name type="scientific">Sphingomonas kyeonggiensis</name>
    <dbReference type="NCBI Taxonomy" id="1268553"/>
    <lineage>
        <taxon>Bacteria</taxon>
        <taxon>Pseudomonadati</taxon>
        <taxon>Pseudomonadota</taxon>
        <taxon>Alphaproteobacteria</taxon>
        <taxon>Sphingomonadales</taxon>
        <taxon>Sphingomonadaceae</taxon>
        <taxon>Sphingomonas</taxon>
    </lineage>
</organism>